<reference evidence="2 3" key="1">
    <citation type="submission" date="2017-04" db="EMBL/GenBank/DDBJ databases">
        <authorList>
            <person name="Afonso C.L."/>
            <person name="Miller P.J."/>
            <person name="Scott M.A."/>
            <person name="Spackman E."/>
            <person name="Goraichik I."/>
            <person name="Dimitrov K.M."/>
            <person name="Suarez D.L."/>
            <person name="Swayne D.E."/>
        </authorList>
    </citation>
    <scope>NUCLEOTIDE SEQUENCE [LARGE SCALE GENOMIC DNA]</scope>
    <source>
        <strain evidence="2 3">A2P</strain>
    </source>
</reference>
<dbReference type="AlphaFoldDB" id="A0A1X7EBZ1"/>
<dbReference type="OrthoDB" id="7306584at2"/>
<accession>A0A1X7EBZ1</accession>
<proteinExistence type="predicted"/>
<protein>
    <submittedName>
        <fullName evidence="2">Uncharacterized protein</fullName>
    </submittedName>
</protein>
<evidence type="ECO:0000313" key="3">
    <source>
        <dbReference type="Proteomes" id="UP000192936"/>
    </source>
</evidence>
<evidence type="ECO:0000256" key="1">
    <source>
        <dbReference type="SAM" id="MobiDB-lite"/>
    </source>
</evidence>
<organism evidence="2 3">
    <name type="scientific">Azospirillum oryzae</name>
    <dbReference type="NCBI Taxonomy" id="286727"/>
    <lineage>
        <taxon>Bacteria</taxon>
        <taxon>Pseudomonadati</taxon>
        <taxon>Pseudomonadota</taxon>
        <taxon>Alphaproteobacteria</taxon>
        <taxon>Rhodospirillales</taxon>
        <taxon>Azospirillaceae</taxon>
        <taxon>Azospirillum</taxon>
    </lineage>
</organism>
<evidence type="ECO:0000313" key="2">
    <source>
        <dbReference type="EMBL" id="SMF31343.1"/>
    </source>
</evidence>
<gene>
    <name evidence="2" type="ORF">SAMN02982917_1492</name>
</gene>
<dbReference type="RefSeq" id="WP_085083803.1">
    <property type="nucleotide sequence ID" value="NZ_FXAK01000002.1"/>
</dbReference>
<feature type="region of interest" description="Disordered" evidence="1">
    <location>
        <begin position="36"/>
        <end position="75"/>
    </location>
</feature>
<dbReference type="EMBL" id="FXAK01000002">
    <property type="protein sequence ID" value="SMF31343.1"/>
    <property type="molecule type" value="Genomic_DNA"/>
</dbReference>
<sequence length="98" mass="10217">MQFNPAIPSYQTLKPMPQLTPAAQIAMSPAVQAAQQVTPPVRTQTVAAPPAIGKTDQSRDTRSGTEGSQAVDTNAGALAARVNAQGYRQRGSLLDVSV</sequence>
<feature type="compositionally biased region" description="Polar residues" evidence="1">
    <location>
        <begin position="36"/>
        <end position="46"/>
    </location>
</feature>
<dbReference type="Proteomes" id="UP000192936">
    <property type="component" value="Unassembled WGS sequence"/>
</dbReference>
<name>A0A1X7EBZ1_9PROT</name>